<feature type="non-terminal residue" evidence="1">
    <location>
        <position position="110"/>
    </location>
</feature>
<reference evidence="2" key="2">
    <citation type="submission" date="2015-01" db="EMBL/GenBank/DDBJ databases">
        <title>Evolutionary Origins and Diversification of the Mycorrhizal Mutualists.</title>
        <authorList>
            <consortium name="DOE Joint Genome Institute"/>
            <consortium name="Mycorrhizal Genomics Consortium"/>
            <person name="Kohler A."/>
            <person name="Kuo A."/>
            <person name="Nagy L.G."/>
            <person name="Floudas D."/>
            <person name="Copeland A."/>
            <person name="Barry K.W."/>
            <person name="Cichocki N."/>
            <person name="Veneault-Fourrey C."/>
            <person name="LaButti K."/>
            <person name="Lindquist E.A."/>
            <person name="Lipzen A."/>
            <person name="Lundell T."/>
            <person name="Morin E."/>
            <person name="Murat C."/>
            <person name="Riley R."/>
            <person name="Ohm R."/>
            <person name="Sun H."/>
            <person name="Tunlid A."/>
            <person name="Henrissat B."/>
            <person name="Grigoriev I.V."/>
            <person name="Hibbett D.S."/>
            <person name="Martin F."/>
        </authorList>
    </citation>
    <scope>NUCLEOTIDE SEQUENCE [LARGE SCALE GENOMIC DNA]</scope>
    <source>
        <strain evidence="2">ATCC 200175</strain>
    </source>
</reference>
<proteinExistence type="predicted"/>
<feature type="non-terminal residue" evidence="1">
    <location>
        <position position="1"/>
    </location>
</feature>
<dbReference type="AlphaFoldDB" id="A0A0C9THK8"/>
<name>A0A0C9THK8_PAXIN</name>
<dbReference type="Proteomes" id="UP000053647">
    <property type="component" value="Unassembled WGS sequence"/>
</dbReference>
<keyword evidence="2" id="KW-1185">Reference proteome</keyword>
<dbReference type="OrthoDB" id="3269417at2759"/>
<gene>
    <name evidence="1" type="ORF">PAXINDRAFT_25474</name>
</gene>
<reference evidence="1 2" key="1">
    <citation type="submission" date="2014-06" db="EMBL/GenBank/DDBJ databases">
        <authorList>
            <consortium name="DOE Joint Genome Institute"/>
            <person name="Kuo A."/>
            <person name="Kohler A."/>
            <person name="Nagy L.G."/>
            <person name="Floudas D."/>
            <person name="Copeland A."/>
            <person name="Barry K.W."/>
            <person name="Cichocki N."/>
            <person name="Veneault-Fourrey C."/>
            <person name="LaButti K."/>
            <person name="Lindquist E.A."/>
            <person name="Lipzen A."/>
            <person name="Lundell T."/>
            <person name="Morin E."/>
            <person name="Murat C."/>
            <person name="Sun H."/>
            <person name="Tunlid A."/>
            <person name="Henrissat B."/>
            <person name="Grigoriev I.V."/>
            <person name="Hibbett D.S."/>
            <person name="Martin F."/>
            <person name="Nordberg H.P."/>
            <person name="Cantor M.N."/>
            <person name="Hua S.X."/>
        </authorList>
    </citation>
    <scope>NUCLEOTIDE SEQUENCE [LARGE SCALE GENOMIC DNA]</scope>
    <source>
        <strain evidence="1 2">ATCC 200175</strain>
    </source>
</reference>
<evidence type="ECO:0000313" key="1">
    <source>
        <dbReference type="EMBL" id="KIJ10248.1"/>
    </source>
</evidence>
<protein>
    <submittedName>
        <fullName evidence="1">Uncharacterized protein</fullName>
    </submittedName>
</protein>
<dbReference type="EMBL" id="KN819412">
    <property type="protein sequence ID" value="KIJ10248.1"/>
    <property type="molecule type" value="Genomic_DNA"/>
</dbReference>
<sequence length="110" mass="12346">RYRQVPSFGRDTIHRFSRNSSEMKKMTAHTFEDLLQCALPVFAGLLPEPHNSSVLKLLCLLCDWHGLAKLWMHTDETLQVMDGTTQSLGNVIRKFVVETCPGFSVAATPA</sequence>
<accession>A0A0C9THK8</accession>
<organism evidence="1 2">
    <name type="scientific">Paxillus involutus ATCC 200175</name>
    <dbReference type="NCBI Taxonomy" id="664439"/>
    <lineage>
        <taxon>Eukaryota</taxon>
        <taxon>Fungi</taxon>
        <taxon>Dikarya</taxon>
        <taxon>Basidiomycota</taxon>
        <taxon>Agaricomycotina</taxon>
        <taxon>Agaricomycetes</taxon>
        <taxon>Agaricomycetidae</taxon>
        <taxon>Boletales</taxon>
        <taxon>Paxilineae</taxon>
        <taxon>Paxillaceae</taxon>
        <taxon>Paxillus</taxon>
    </lineage>
</organism>
<evidence type="ECO:0000313" key="2">
    <source>
        <dbReference type="Proteomes" id="UP000053647"/>
    </source>
</evidence>
<dbReference type="HOGENOM" id="CLU_173717_0_0_1"/>